<dbReference type="SUPFAM" id="SSF55486">
    <property type="entry name" value="Metalloproteases ('zincins'), catalytic domain"/>
    <property type="match status" value="1"/>
</dbReference>
<keyword evidence="1" id="KW-1133">Transmembrane helix</keyword>
<organism evidence="2 3">
    <name type="scientific">Candidatus Korarchaeum cryptofilum</name>
    <dbReference type="NCBI Taxonomy" id="498846"/>
    <lineage>
        <taxon>Archaea</taxon>
        <taxon>Thermoproteota</taxon>
        <taxon>Candidatus Korarchaeia</taxon>
        <taxon>Candidatus Korarchaeales</taxon>
        <taxon>Candidatus Korarchaeaceae</taxon>
        <taxon>Candidatus Korarchaeum</taxon>
    </lineage>
</organism>
<evidence type="ECO:0000313" key="2">
    <source>
        <dbReference type="EMBL" id="RSN69683.1"/>
    </source>
</evidence>
<dbReference type="AlphaFoldDB" id="A0A3R9PD51"/>
<name>A0A3R9PD51_9CREN</name>
<dbReference type="RefSeq" id="WP_125741325.1">
    <property type="nucleotide sequence ID" value="NZ_RCOR01000018.1"/>
</dbReference>
<sequence>MMRRLAFALIMLISIPYFQIAFADGKGIYTYTYTVKETGWVDIITRFESNSSGSSWVLVPKFQKYSLRVVSGSIKNEKVIENTSYYFYSNYTFSYSPGTTIEINWSYRFGALIVEPNGAFFSTQIGFNRMDDALILVKLPKMYSIKGVEPSGYAIENGSDYNVVKYYLNGMRNNTLRVLISFETEKAEMKEMKVGKLTVVYPARYQDFAGNITKYYEKSLKMIQDITSLREEIPVKVNLFVPEKMEDITTQGYTGPRYTSDVITQGEVNLNMMLARMPEYELPLTLIHELLHQYMQAAGLGVELRWFHEGLAQYLSSVIVREMGMNPPEEPDNDTVRQIMAYTGGDFSFLLDWRGGGLPGDPSLYYSASLIIAKDLARKYGDDIYKKLFAEMRKDKATVNSPEDLLKYLNRAAGENVSDFFRSYGMIISESAQRSSLTRTAWSYVKQTSWFNPFAGIAAKILEDGSEDSATLAIYLTVLGVLTEALGLALIISTLLSIKKGVRRSSRVPQVEVESSTSQ</sequence>
<evidence type="ECO:0000313" key="3">
    <source>
        <dbReference type="Proteomes" id="UP000278149"/>
    </source>
</evidence>
<keyword evidence="1" id="KW-0472">Membrane</keyword>
<dbReference type="Proteomes" id="UP000278149">
    <property type="component" value="Unassembled WGS sequence"/>
</dbReference>
<feature type="transmembrane region" description="Helical" evidence="1">
    <location>
        <begin position="472"/>
        <end position="498"/>
    </location>
</feature>
<gene>
    <name evidence="2" type="ORF">D9Q81_03545</name>
</gene>
<proteinExistence type="predicted"/>
<dbReference type="InterPro" id="IPR042279">
    <property type="entry name" value="Pep_M60_3"/>
</dbReference>
<evidence type="ECO:0000256" key="1">
    <source>
        <dbReference type="SAM" id="Phobius"/>
    </source>
</evidence>
<keyword evidence="1" id="KW-0812">Transmembrane</keyword>
<dbReference type="EMBL" id="RCOR01000018">
    <property type="protein sequence ID" value="RSN69683.1"/>
    <property type="molecule type" value="Genomic_DNA"/>
</dbReference>
<accession>A0A3R9PD51</accession>
<protein>
    <recommendedName>
        <fullName evidence="4">Peptidase MA-like domain-containing protein</fullName>
    </recommendedName>
</protein>
<evidence type="ECO:0008006" key="4">
    <source>
        <dbReference type="Google" id="ProtNLM"/>
    </source>
</evidence>
<reference evidence="2 3" key="1">
    <citation type="submission" date="2018-10" db="EMBL/GenBank/DDBJ databases">
        <title>Co-occurring genomic capacity for anaerobic methane metabolism and dissimilatory sulfite reduction discovered in the Korarchaeota.</title>
        <authorList>
            <person name="Mckay L.J."/>
            <person name="Dlakic M."/>
            <person name="Fields M.W."/>
            <person name="Delmont T.O."/>
            <person name="Eren A.M."/>
            <person name="Jay Z.J."/>
            <person name="Klingelsmith K.B."/>
            <person name="Rusch D.B."/>
            <person name="Inskeep W.P."/>
        </authorList>
    </citation>
    <scope>NUCLEOTIDE SEQUENCE [LARGE SCALE GENOMIC DNA]</scope>
    <source>
        <strain evidence="2 3">WS</strain>
    </source>
</reference>
<dbReference type="Gene3D" id="1.10.390.30">
    <property type="entry name" value="Peptidase M60, enhancin-like domain 3"/>
    <property type="match status" value="1"/>
</dbReference>
<comment type="caution">
    <text evidence="2">The sequence shown here is derived from an EMBL/GenBank/DDBJ whole genome shotgun (WGS) entry which is preliminary data.</text>
</comment>